<name>A0ABR1QJB7_9PEZI</name>
<gene>
    <name evidence="2" type="ORF">PG986_005769</name>
</gene>
<reference evidence="2 3" key="1">
    <citation type="submission" date="2023-01" db="EMBL/GenBank/DDBJ databases">
        <title>Analysis of 21 Apiospora genomes using comparative genomics revels a genus with tremendous synthesis potential of carbohydrate active enzymes and secondary metabolites.</title>
        <authorList>
            <person name="Sorensen T."/>
        </authorList>
    </citation>
    <scope>NUCLEOTIDE SEQUENCE [LARGE SCALE GENOMIC DNA]</scope>
    <source>
        <strain evidence="2 3">CBS 24483</strain>
    </source>
</reference>
<evidence type="ECO:0008006" key="4">
    <source>
        <dbReference type="Google" id="ProtNLM"/>
    </source>
</evidence>
<comment type="caution">
    <text evidence="2">The sequence shown here is derived from an EMBL/GenBank/DDBJ whole genome shotgun (WGS) entry which is preliminary data.</text>
</comment>
<dbReference type="Proteomes" id="UP001391051">
    <property type="component" value="Unassembled WGS sequence"/>
</dbReference>
<feature type="compositionally biased region" description="Basic and acidic residues" evidence="1">
    <location>
        <begin position="21"/>
        <end position="32"/>
    </location>
</feature>
<evidence type="ECO:0000256" key="1">
    <source>
        <dbReference type="SAM" id="MobiDB-lite"/>
    </source>
</evidence>
<accession>A0ABR1QJB7</accession>
<keyword evidence="3" id="KW-1185">Reference proteome</keyword>
<dbReference type="EMBL" id="JAQQWE010000004">
    <property type="protein sequence ID" value="KAK7956547.1"/>
    <property type="molecule type" value="Genomic_DNA"/>
</dbReference>
<evidence type="ECO:0000313" key="3">
    <source>
        <dbReference type="Proteomes" id="UP001391051"/>
    </source>
</evidence>
<sequence>MTGTSGNTPKMGNKTGALATKNEKSHQLKKYLESSSTTTERLSCSAEVQIGAQQHQEEKMSTQLADWQKQWEAASK</sequence>
<dbReference type="RefSeq" id="XP_066701853.1">
    <property type="nucleotide sequence ID" value="XM_066841991.1"/>
</dbReference>
<organism evidence="2 3">
    <name type="scientific">Apiospora aurea</name>
    <dbReference type="NCBI Taxonomy" id="335848"/>
    <lineage>
        <taxon>Eukaryota</taxon>
        <taxon>Fungi</taxon>
        <taxon>Dikarya</taxon>
        <taxon>Ascomycota</taxon>
        <taxon>Pezizomycotina</taxon>
        <taxon>Sordariomycetes</taxon>
        <taxon>Xylariomycetidae</taxon>
        <taxon>Amphisphaeriales</taxon>
        <taxon>Apiosporaceae</taxon>
        <taxon>Apiospora</taxon>
    </lineage>
</organism>
<protein>
    <recommendedName>
        <fullName evidence="4">No apical meristem-associated C-terminal domain-containing protein</fullName>
    </recommendedName>
</protein>
<proteinExistence type="predicted"/>
<dbReference type="GeneID" id="92075053"/>
<evidence type="ECO:0000313" key="2">
    <source>
        <dbReference type="EMBL" id="KAK7956547.1"/>
    </source>
</evidence>
<feature type="region of interest" description="Disordered" evidence="1">
    <location>
        <begin position="1"/>
        <end position="76"/>
    </location>
</feature>
<feature type="compositionally biased region" description="Polar residues" evidence="1">
    <location>
        <begin position="1"/>
        <end position="10"/>
    </location>
</feature>